<dbReference type="PROSITE" id="PS50883">
    <property type="entry name" value="EAL"/>
    <property type="match status" value="1"/>
</dbReference>
<keyword evidence="7" id="KW-1185">Reference proteome</keyword>
<dbReference type="InterPro" id="IPR013656">
    <property type="entry name" value="PAS_4"/>
</dbReference>
<keyword evidence="2" id="KW-0472">Membrane</keyword>
<dbReference type="EC" id="2.7.7.65" evidence="6"/>
<evidence type="ECO:0000256" key="1">
    <source>
        <dbReference type="SAM" id="MobiDB-lite"/>
    </source>
</evidence>
<protein>
    <submittedName>
        <fullName evidence="6">Diguanylate cyclase</fullName>
        <ecNumber evidence="6">2.7.7.65</ecNumber>
    </submittedName>
</protein>
<dbReference type="InterPro" id="IPR035919">
    <property type="entry name" value="EAL_sf"/>
</dbReference>
<keyword evidence="2" id="KW-1133">Transmembrane helix</keyword>
<dbReference type="CDD" id="cd00130">
    <property type="entry name" value="PAS"/>
    <property type="match status" value="1"/>
</dbReference>
<dbReference type="Gene3D" id="3.30.450.20">
    <property type="entry name" value="PAS domain"/>
    <property type="match status" value="1"/>
</dbReference>
<evidence type="ECO:0000259" key="3">
    <source>
        <dbReference type="PROSITE" id="PS50112"/>
    </source>
</evidence>
<dbReference type="SUPFAM" id="SSF55785">
    <property type="entry name" value="PYP-like sensor domain (PAS domain)"/>
    <property type="match status" value="1"/>
</dbReference>
<proteinExistence type="predicted"/>
<dbReference type="InterPro" id="IPR043128">
    <property type="entry name" value="Rev_trsase/Diguanyl_cyclase"/>
</dbReference>
<evidence type="ECO:0000313" key="7">
    <source>
        <dbReference type="Proteomes" id="UP001183388"/>
    </source>
</evidence>
<reference evidence="7" key="1">
    <citation type="submission" date="2023-07" db="EMBL/GenBank/DDBJ databases">
        <title>30 novel species of actinomycetes from the DSMZ collection.</title>
        <authorList>
            <person name="Nouioui I."/>
        </authorList>
    </citation>
    <scope>NUCLEOTIDE SEQUENCE [LARGE SCALE GENOMIC DNA]</scope>
    <source>
        <strain evidence="7">DSM 44917</strain>
    </source>
</reference>
<dbReference type="SUPFAM" id="SSF141868">
    <property type="entry name" value="EAL domain-like"/>
    <property type="match status" value="1"/>
</dbReference>
<dbReference type="SMART" id="SM00052">
    <property type="entry name" value="EAL"/>
    <property type="match status" value="1"/>
</dbReference>
<dbReference type="InterPro" id="IPR000160">
    <property type="entry name" value="GGDEF_dom"/>
</dbReference>
<accession>A0ABU2L9L4</accession>
<feature type="domain" description="PAS" evidence="3">
    <location>
        <begin position="75"/>
        <end position="145"/>
    </location>
</feature>
<dbReference type="PROSITE" id="PS50112">
    <property type="entry name" value="PAS"/>
    <property type="match status" value="1"/>
</dbReference>
<dbReference type="Gene3D" id="3.30.70.270">
    <property type="match status" value="1"/>
</dbReference>
<evidence type="ECO:0000256" key="2">
    <source>
        <dbReference type="SAM" id="Phobius"/>
    </source>
</evidence>
<dbReference type="SMART" id="SM00091">
    <property type="entry name" value="PAS"/>
    <property type="match status" value="1"/>
</dbReference>
<comment type="caution">
    <text evidence="6">The sequence shown here is derived from an EMBL/GenBank/DDBJ whole genome shotgun (WGS) entry which is preliminary data.</text>
</comment>
<name>A0ABU2L9L4_9ACTN</name>
<dbReference type="RefSeq" id="WP_311631212.1">
    <property type="nucleotide sequence ID" value="NZ_JAVREN010000019.1"/>
</dbReference>
<feature type="domain" description="GGDEF" evidence="5">
    <location>
        <begin position="230"/>
        <end position="368"/>
    </location>
</feature>
<dbReference type="NCBIfam" id="TIGR00254">
    <property type="entry name" value="GGDEF"/>
    <property type="match status" value="1"/>
</dbReference>
<dbReference type="InterPro" id="IPR000014">
    <property type="entry name" value="PAS"/>
</dbReference>
<dbReference type="SMART" id="SM00267">
    <property type="entry name" value="GGDEF"/>
    <property type="match status" value="1"/>
</dbReference>
<dbReference type="GO" id="GO:0052621">
    <property type="term" value="F:diguanylate cyclase activity"/>
    <property type="evidence" value="ECO:0007669"/>
    <property type="project" value="UniProtKB-EC"/>
</dbReference>
<dbReference type="InterPro" id="IPR029787">
    <property type="entry name" value="Nucleotide_cyclase"/>
</dbReference>
<organism evidence="6 7">
    <name type="scientific">Streptomyces boetiae</name>
    <dbReference type="NCBI Taxonomy" id="3075541"/>
    <lineage>
        <taxon>Bacteria</taxon>
        <taxon>Bacillati</taxon>
        <taxon>Actinomycetota</taxon>
        <taxon>Actinomycetes</taxon>
        <taxon>Kitasatosporales</taxon>
        <taxon>Streptomycetaceae</taxon>
        <taxon>Streptomyces</taxon>
    </lineage>
</organism>
<sequence>AQTAPAAPIACSLAGLVPYLAAAVCVLSILVTVVAGRKVDRVVVLAACAVVLALLVRQGITLRDNASLTRELARKENYFRSLVQGSSDVIMIAAPSGTLRYVSPAATGVYGRDPALLTGTELSALIHPDDLGRVRSELRRFLSAPAAAEQATRIECRVRHGAGHWLNVESTVKRHEDGLILNSRDVTERVRLQAQLQHSASHDALTDLPNRALFTERVRMAIGGARGGAPDAAVLYIDLDGFKAVNDSAGHQAGDELLVQAAQRLRDSVRTGDTTARLGGDEFAALIVGEPGGESLRRDVRFLEIAERVRAAISRPYLVDGRRLRVAASVGVAFAEAGTAPAALIRRADLAMYRAKQAGKGRVELYAPHHQPPREGPARRAPRPAAEDRGPGEYALLHQPVVDLADGRVAAVCARPRRPGRPGAGTPAGEAPGWLLEQAVADAARRHREGLTAPVSVRVRADRLADPALGGVGLEALLGRHGLPPGGLIVELPEAGAALASAELRARLSDLGRLGVGLALGGFGSGGTSAAALHRLPVSLLRLDGELVEGLLESPALGTIAAGLLRMAADLGIDSLAGGVDLPAQAAALRALGCRRAQGLAFCEPLEAGRLRRVLGEGSLPVPADARGVPPQADAGRPRALPAPHAARAAPGRAPDAPAPRG</sequence>
<keyword evidence="6" id="KW-0548">Nucleotidyltransferase</keyword>
<keyword evidence="6" id="KW-0808">Transferase</keyword>
<dbReference type="Gene3D" id="3.20.20.450">
    <property type="entry name" value="EAL domain"/>
    <property type="match status" value="1"/>
</dbReference>
<dbReference type="CDD" id="cd01949">
    <property type="entry name" value="GGDEF"/>
    <property type="match status" value="1"/>
</dbReference>
<dbReference type="InterPro" id="IPR052155">
    <property type="entry name" value="Biofilm_reg_signaling"/>
</dbReference>
<feature type="non-terminal residue" evidence="6">
    <location>
        <position position="1"/>
    </location>
</feature>
<dbReference type="PANTHER" id="PTHR44757:SF2">
    <property type="entry name" value="BIOFILM ARCHITECTURE MAINTENANCE PROTEIN MBAA"/>
    <property type="match status" value="1"/>
</dbReference>
<feature type="transmembrane region" description="Helical" evidence="2">
    <location>
        <begin position="42"/>
        <end position="60"/>
    </location>
</feature>
<dbReference type="CDD" id="cd01948">
    <property type="entry name" value="EAL"/>
    <property type="match status" value="1"/>
</dbReference>
<feature type="region of interest" description="Disordered" evidence="1">
    <location>
        <begin position="362"/>
        <end position="391"/>
    </location>
</feature>
<evidence type="ECO:0000259" key="5">
    <source>
        <dbReference type="PROSITE" id="PS50887"/>
    </source>
</evidence>
<dbReference type="Proteomes" id="UP001183388">
    <property type="component" value="Unassembled WGS sequence"/>
</dbReference>
<dbReference type="Pfam" id="PF08448">
    <property type="entry name" value="PAS_4"/>
    <property type="match status" value="1"/>
</dbReference>
<gene>
    <name evidence="6" type="ORF">RM780_15030</name>
</gene>
<evidence type="ECO:0000313" key="6">
    <source>
        <dbReference type="EMBL" id="MDT0308266.1"/>
    </source>
</evidence>
<dbReference type="EMBL" id="JAVREN010000019">
    <property type="protein sequence ID" value="MDT0308266.1"/>
    <property type="molecule type" value="Genomic_DNA"/>
</dbReference>
<dbReference type="InterPro" id="IPR001633">
    <property type="entry name" value="EAL_dom"/>
</dbReference>
<dbReference type="PROSITE" id="PS50887">
    <property type="entry name" value="GGDEF"/>
    <property type="match status" value="1"/>
</dbReference>
<dbReference type="InterPro" id="IPR035965">
    <property type="entry name" value="PAS-like_dom_sf"/>
</dbReference>
<dbReference type="Pfam" id="PF00990">
    <property type="entry name" value="GGDEF"/>
    <property type="match status" value="1"/>
</dbReference>
<feature type="region of interest" description="Disordered" evidence="1">
    <location>
        <begin position="620"/>
        <end position="662"/>
    </location>
</feature>
<dbReference type="PANTHER" id="PTHR44757">
    <property type="entry name" value="DIGUANYLATE CYCLASE DGCP"/>
    <property type="match status" value="1"/>
</dbReference>
<evidence type="ECO:0000259" key="4">
    <source>
        <dbReference type="PROSITE" id="PS50883"/>
    </source>
</evidence>
<feature type="transmembrane region" description="Helical" evidence="2">
    <location>
        <begin position="16"/>
        <end position="35"/>
    </location>
</feature>
<feature type="compositionally biased region" description="Low complexity" evidence="1">
    <location>
        <begin position="638"/>
        <end position="656"/>
    </location>
</feature>
<feature type="domain" description="EAL" evidence="4">
    <location>
        <begin position="375"/>
        <end position="619"/>
    </location>
</feature>
<dbReference type="NCBIfam" id="TIGR00229">
    <property type="entry name" value="sensory_box"/>
    <property type="match status" value="1"/>
</dbReference>
<keyword evidence="2" id="KW-0812">Transmembrane</keyword>
<dbReference type="SUPFAM" id="SSF55073">
    <property type="entry name" value="Nucleotide cyclase"/>
    <property type="match status" value="1"/>
</dbReference>
<dbReference type="Pfam" id="PF00563">
    <property type="entry name" value="EAL"/>
    <property type="match status" value="1"/>
</dbReference>